<evidence type="ECO:0000256" key="3">
    <source>
        <dbReference type="ARBA" id="ARBA00022723"/>
    </source>
</evidence>
<accession>A0A167FRM0</accession>
<dbReference type="OrthoDB" id="10261878at2759"/>
<dbReference type="Pfam" id="PF00557">
    <property type="entry name" value="Peptidase_M24"/>
    <property type="match status" value="1"/>
</dbReference>
<dbReference type="Gene3D" id="3.90.230.10">
    <property type="entry name" value="Creatinase/methionine aminopeptidase superfamily"/>
    <property type="match status" value="1"/>
</dbReference>
<dbReference type="GeneID" id="30035253"/>
<evidence type="ECO:0000256" key="2">
    <source>
        <dbReference type="ARBA" id="ARBA00008766"/>
    </source>
</evidence>
<evidence type="ECO:0000256" key="5">
    <source>
        <dbReference type="ARBA" id="ARBA00023211"/>
    </source>
</evidence>
<sequence>MTATTKYPAKSHARRSAENLKVFAKKRSVDESVANSSLIYAAASKPTLWPHCDQNIPFRQNRYFNYLTGAHDLHEGHVTYDISKDKLTLYLPPLDKEEVMWSGMPLSLEQAQAKYDVDEVKYSSELESDLKAFTGSTNRLILAVDESEEYSVVQQSDLLLEALDETRMIKDEYEISLMKRASEITDNSHLAVMSALPIEKNEGHIHAEFVYHAMRQGSKNQAYDPICCSGVNCGTLHYTKNDLPLEADKQLVLIDAGAEWENYAADVTRVFPINGEWTTEARAIYEAVLDMQTQTMNRVAPGVSWDNLHQLSHEILIKHFLELGIFKNGTPEEILESRISASFYPHGLGHMLGMDTHDTAGLANYDDPDPMFKYLRIRRNLQANMVVTVEPGIYFNKFLLEPVLSNPEQAKYIDEKVLEKYLPVGGIRIEDDVLVTDKGFYDLTKITKDADEIAKIVKAGISKGRDHFHVVV</sequence>
<keyword evidence="4" id="KW-0378">Hydrolase</keyword>
<dbReference type="PANTHER" id="PTHR43226">
    <property type="entry name" value="XAA-PRO AMINOPEPTIDASE 3"/>
    <property type="match status" value="1"/>
</dbReference>
<keyword evidence="5" id="KW-0464">Manganese</keyword>
<dbReference type="KEGG" id="slb:AWJ20_3251"/>
<keyword evidence="3" id="KW-0479">Metal-binding</keyword>
<dbReference type="InterPro" id="IPR007865">
    <property type="entry name" value="Aminopep_P_N"/>
</dbReference>
<dbReference type="Proteomes" id="UP000189580">
    <property type="component" value="Chromosome b"/>
</dbReference>
<evidence type="ECO:0000256" key="1">
    <source>
        <dbReference type="ARBA" id="ARBA00001936"/>
    </source>
</evidence>
<evidence type="ECO:0000313" key="7">
    <source>
        <dbReference type="EMBL" id="ANB15614.1"/>
    </source>
</evidence>
<comment type="cofactor">
    <cofactor evidence="1">
        <name>Mn(2+)</name>
        <dbReference type="ChEBI" id="CHEBI:29035"/>
    </cofactor>
</comment>
<evidence type="ECO:0000259" key="6">
    <source>
        <dbReference type="SMART" id="SM01011"/>
    </source>
</evidence>
<dbReference type="InterPro" id="IPR000994">
    <property type="entry name" value="Pept_M24"/>
</dbReference>
<gene>
    <name evidence="7" type="ORF">AWJ20_3251</name>
</gene>
<dbReference type="InterPro" id="IPR052433">
    <property type="entry name" value="X-Pro_dipept-like"/>
</dbReference>
<reference evidence="7 8" key="1">
    <citation type="submission" date="2016-02" db="EMBL/GenBank/DDBJ databases">
        <title>Complete genome sequence and transcriptome regulation of the pentose utilising yeast Sugiyamaella lignohabitans.</title>
        <authorList>
            <person name="Bellasio M."/>
            <person name="Peymann A."/>
            <person name="Valli M."/>
            <person name="Sipitzky M."/>
            <person name="Graf A."/>
            <person name="Sauer M."/>
            <person name="Marx H."/>
            <person name="Mattanovich D."/>
        </authorList>
    </citation>
    <scope>NUCLEOTIDE SEQUENCE [LARGE SCALE GENOMIC DNA]</scope>
    <source>
        <strain evidence="7 8">CBS 10342</strain>
    </source>
</reference>
<dbReference type="CDD" id="cd01087">
    <property type="entry name" value="Prolidase"/>
    <property type="match status" value="1"/>
</dbReference>
<comment type="similarity">
    <text evidence="2">Belongs to the peptidase M24B family.</text>
</comment>
<dbReference type="SUPFAM" id="SSF53092">
    <property type="entry name" value="Creatinase/prolidase N-terminal domain"/>
    <property type="match status" value="1"/>
</dbReference>
<dbReference type="AlphaFoldDB" id="A0A167FRM0"/>
<dbReference type="RefSeq" id="XP_018738091.1">
    <property type="nucleotide sequence ID" value="XM_018880255.1"/>
</dbReference>
<dbReference type="SUPFAM" id="SSF55920">
    <property type="entry name" value="Creatinase/aminopeptidase"/>
    <property type="match status" value="1"/>
</dbReference>
<proteinExistence type="inferred from homology"/>
<dbReference type="GO" id="GO:0006508">
    <property type="term" value="P:proteolysis"/>
    <property type="evidence" value="ECO:0007669"/>
    <property type="project" value="TreeGrafter"/>
</dbReference>
<name>A0A167FRM0_9ASCO</name>
<dbReference type="InterPro" id="IPR036005">
    <property type="entry name" value="Creatinase/aminopeptidase-like"/>
</dbReference>
<evidence type="ECO:0000313" key="8">
    <source>
        <dbReference type="Proteomes" id="UP000189580"/>
    </source>
</evidence>
<keyword evidence="8" id="KW-1185">Reference proteome</keyword>
<feature type="domain" description="Aminopeptidase P N-terminal" evidence="6">
    <location>
        <begin position="7"/>
        <end position="151"/>
    </location>
</feature>
<dbReference type="SMART" id="SM01011">
    <property type="entry name" value="AMP_N"/>
    <property type="match status" value="1"/>
</dbReference>
<dbReference type="Gene3D" id="3.40.350.10">
    <property type="entry name" value="Creatinase/prolidase N-terminal domain"/>
    <property type="match status" value="1"/>
</dbReference>
<dbReference type="EMBL" id="CP014503">
    <property type="protein sequence ID" value="ANB15614.1"/>
    <property type="molecule type" value="Genomic_DNA"/>
</dbReference>
<dbReference type="GO" id="GO:0070006">
    <property type="term" value="F:metalloaminopeptidase activity"/>
    <property type="evidence" value="ECO:0007669"/>
    <property type="project" value="InterPro"/>
</dbReference>
<dbReference type="InterPro" id="IPR029149">
    <property type="entry name" value="Creatin/AminoP/Spt16_N"/>
</dbReference>
<dbReference type="Pfam" id="PF05195">
    <property type="entry name" value="AMP_N"/>
    <property type="match status" value="1"/>
</dbReference>
<protein>
    <submittedName>
        <fullName evidence="7">Putative Xaa-Pro dipeptidase</fullName>
    </submittedName>
</protein>
<dbReference type="GO" id="GO:0030145">
    <property type="term" value="F:manganese ion binding"/>
    <property type="evidence" value="ECO:0007669"/>
    <property type="project" value="InterPro"/>
</dbReference>
<evidence type="ECO:0000256" key="4">
    <source>
        <dbReference type="ARBA" id="ARBA00022801"/>
    </source>
</evidence>
<dbReference type="PANTHER" id="PTHR43226:SF1">
    <property type="entry name" value="XAA-PRO DIPEPTIDASE"/>
    <property type="match status" value="1"/>
</dbReference>
<organism evidence="7 8">
    <name type="scientific">Sugiyamaella lignohabitans</name>
    <dbReference type="NCBI Taxonomy" id="796027"/>
    <lineage>
        <taxon>Eukaryota</taxon>
        <taxon>Fungi</taxon>
        <taxon>Dikarya</taxon>
        <taxon>Ascomycota</taxon>
        <taxon>Saccharomycotina</taxon>
        <taxon>Dipodascomycetes</taxon>
        <taxon>Dipodascales</taxon>
        <taxon>Trichomonascaceae</taxon>
        <taxon>Sugiyamaella</taxon>
    </lineage>
</organism>